<dbReference type="GO" id="GO:0005096">
    <property type="term" value="F:GTPase activator activity"/>
    <property type="evidence" value="ECO:0007669"/>
    <property type="project" value="UniProtKB-KW"/>
</dbReference>
<dbReference type="SMART" id="SM00164">
    <property type="entry name" value="TBC"/>
    <property type="match status" value="1"/>
</dbReference>
<evidence type="ECO:0000256" key="4">
    <source>
        <dbReference type="SAM" id="MobiDB-lite"/>
    </source>
</evidence>
<feature type="region of interest" description="Disordered" evidence="4">
    <location>
        <begin position="525"/>
        <end position="559"/>
    </location>
</feature>
<evidence type="ECO:0000313" key="7">
    <source>
        <dbReference type="Proteomes" id="UP001059041"/>
    </source>
</evidence>
<dbReference type="InterPro" id="IPR035969">
    <property type="entry name" value="Rab-GAP_TBC_sf"/>
</dbReference>
<reference evidence="6" key="1">
    <citation type="submission" date="2021-02" db="EMBL/GenBank/DDBJ databases">
        <title>Comparative genomics reveals that relaxation of natural selection precedes convergent phenotypic evolution of cavefish.</title>
        <authorList>
            <person name="Peng Z."/>
        </authorList>
    </citation>
    <scope>NUCLEOTIDE SEQUENCE</scope>
    <source>
        <tissue evidence="6">Muscle</tissue>
    </source>
</reference>
<dbReference type="Gene3D" id="1.10.472.80">
    <property type="entry name" value="Ypt/Rab-GAP domain of gyp1p, domain 3"/>
    <property type="match status" value="1"/>
</dbReference>
<evidence type="ECO:0000256" key="2">
    <source>
        <dbReference type="ARBA" id="ARBA00023054"/>
    </source>
</evidence>
<dbReference type="FunFam" id="1.10.10.750:FF:000003">
    <property type="entry name" value="GTPase activating protein (Evi5)"/>
    <property type="match status" value="1"/>
</dbReference>
<dbReference type="SUPFAM" id="SSF47923">
    <property type="entry name" value="Ypt/Rab-GAP domain of gyp1p"/>
    <property type="match status" value="2"/>
</dbReference>
<keyword evidence="1" id="KW-0343">GTPase activation</keyword>
<dbReference type="PANTHER" id="PTHR47219">
    <property type="entry name" value="RAB GTPASE-ACTIVATING PROTEIN 1-LIKE"/>
    <property type="match status" value="1"/>
</dbReference>
<sequence>MNSMASQLSPDEMTLLAKLEEQNRLLEKDSKSLYSVNGVLQSPSSPKNLSFEEDTWDQVVKEWEDWSKNKVGQLKELIRRGIPAHLRAQLWQLLCDAQNVADRQRYSQLLKTSSPSETLIRRDMTRILPQHQLFQSLDSTGQEALFNVLKAYSALDREIGHCQGSVFIVGVLITQLSEEEAFCVFVRLMKDFQMRELYRSTMAELGCCIYQLDSMIQEQLPELHSHFQTQGFHTSMFSSTWFLHILLSSLSVAAAPRIFDIFMCEGLEIVFRVGLAMLYLKQAELIKFDVEGMMQCLQNSIQQYLDPDSLIKAAYQIKYNPRRMKELRKYYASIKAKELEEQEELNGLYSENKLLKQRLDILEKRCSKKLVSQLKRELETTRLNATKSYNTLEEMQAKILQMEENSTWPDEDSVEYLQTELISCRLREAEALTGLKELKLHVKHMDEKWQNQQVHCGGQQKGGSVQNILQVELLSAQLKKTLSKAALIESRHRLLQLQTENELHSNQLKRIEAHVNSQREHLQELTSQNQHLHNQLQQSGQFSAAEYKPTPEEKQTEDAADVAVIADLQKQITKLKTLTNV</sequence>
<dbReference type="GO" id="GO:0031267">
    <property type="term" value="F:small GTPase binding"/>
    <property type="evidence" value="ECO:0007669"/>
    <property type="project" value="TreeGrafter"/>
</dbReference>
<dbReference type="OrthoDB" id="295078at2759"/>
<dbReference type="InterPro" id="IPR000195">
    <property type="entry name" value="Rab-GAP-TBC_dom"/>
</dbReference>
<proteinExistence type="predicted"/>
<dbReference type="FunFam" id="1.10.472.80:FF:000002">
    <property type="entry name" value="Ecotropic viral integration site 5"/>
    <property type="match status" value="1"/>
</dbReference>
<dbReference type="InterPro" id="IPR050302">
    <property type="entry name" value="Rab_GAP_TBC_domain"/>
</dbReference>
<feature type="compositionally biased region" description="Low complexity" evidence="4">
    <location>
        <begin position="527"/>
        <end position="539"/>
    </location>
</feature>
<dbReference type="AlphaFoldDB" id="A0A9W7WWX8"/>
<protein>
    <submittedName>
        <fullName evidence="6">Ecotropic viral integration site 5 protein-like protein</fullName>
    </submittedName>
</protein>
<evidence type="ECO:0000313" key="6">
    <source>
        <dbReference type="EMBL" id="KAI7810167.1"/>
    </source>
</evidence>
<feature type="domain" description="Rab-GAP TBC" evidence="5">
    <location>
        <begin position="81"/>
        <end position="266"/>
    </location>
</feature>
<keyword evidence="7" id="KW-1185">Reference proteome</keyword>
<keyword evidence="2 3" id="KW-0175">Coiled coil</keyword>
<dbReference type="PANTHER" id="PTHR47219:SF22">
    <property type="entry name" value="RAB-GAP TBC DOMAIN-CONTAINING PROTEIN"/>
    <property type="match status" value="1"/>
</dbReference>
<comment type="caution">
    <text evidence="6">The sequence shown here is derived from an EMBL/GenBank/DDBJ whole genome shotgun (WGS) entry which is preliminary data.</text>
</comment>
<gene>
    <name evidence="6" type="ORF">IRJ41_022975</name>
</gene>
<evidence type="ECO:0000256" key="1">
    <source>
        <dbReference type="ARBA" id="ARBA00022468"/>
    </source>
</evidence>
<name>A0A9W7WWX8_TRIRA</name>
<feature type="coiled-coil region" evidence="3">
    <location>
        <begin position="345"/>
        <end position="405"/>
    </location>
</feature>
<accession>A0A9W7WWX8</accession>
<dbReference type="Proteomes" id="UP001059041">
    <property type="component" value="Linkage Group LG5"/>
</dbReference>
<dbReference type="Gene3D" id="1.10.10.750">
    <property type="entry name" value="Ypt/Rab-GAP domain of gyp1p, domain 1"/>
    <property type="match status" value="1"/>
</dbReference>
<dbReference type="PROSITE" id="PS50086">
    <property type="entry name" value="TBC_RABGAP"/>
    <property type="match status" value="1"/>
</dbReference>
<dbReference type="Pfam" id="PF00566">
    <property type="entry name" value="RabGAP-TBC"/>
    <property type="match status" value="1"/>
</dbReference>
<dbReference type="FunFam" id="1.10.8.270:FF:000001">
    <property type="entry name" value="TBC1 domain family member 1"/>
    <property type="match status" value="1"/>
</dbReference>
<dbReference type="Gene3D" id="1.10.8.270">
    <property type="entry name" value="putative rabgap domain of human tbc1 domain family member 14 like domains"/>
    <property type="match status" value="1"/>
</dbReference>
<evidence type="ECO:0000256" key="3">
    <source>
        <dbReference type="SAM" id="Coils"/>
    </source>
</evidence>
<evidence type="ECO:0000259" key="5">
    <source>
        <dbReference type="PROSITE" id="PS50086"/>
    </source>
</evidence>
<organism evidence="6 7">
    <name type="scientific">Triplophysa rosa</name>
    <name type="common">Cave loach</name>
    <dbReference type="NCBI Taxonomy" id="992332"/>
    <lineage>
        <taxon>Eukaryota</taxon>
        <taxon>Metazoa</taxon>
        <taxon>Chordata</taxon>
        <taxon>Craniata</taxon>
        <taxon>Vertebrata</taxon>
        <taxon>Euteleostomi</taxon>
        <taxon>Actinopterygii</taxon>
        <taxon>Neopterygii</taxon>
        <taxon>Teleostei</taxon>
        <taxon>Ostariophysi</taxon>
        <taxon>Cypriniformes</taxon>
        <taxon>Nemacheilidae</taxon>
        <taxon>Triplophysa</taxon>
    </lineage>
</organism>
<dbReference type="EMBL" id="JAFHDT010000005">
    <property type="protein sequence ID" value="KAI7810167.1"/>
    <property type="molecule type" value="Genomic_DNA"/>
</dbReference>